<dbReference type="InterPro" id="IPR011626">
    <property type="entry name" value="Alpha-macroglobulin_TED"/>
</dbReference>
<evidence type="ECO:0000259" key="6">
    <source>
        <dbReference type="SMART" id="SM01360"/>
    </source>
</evidence>
<feature type="compositionally biased region" description="Low complexity" evidence="3">
    <location>
        <begin position="68"/>
        <end position="94"/>
    </location>
</feature>
<dbReference type="Pfam" id="PF07703">
    <property type="entry name" value="A2M_BRD"/>
    <property type="match status" value="1"/>
</dbReference>
<dbReference type="Proteomes" id="UP000760472">
    <property type="component" value="Unassembled WGS sequence"/>
</dbReference>
<dbReference type="Gene3D" id="2.60.40.10">
    <property type="entry name" value="Immunoglobulins"/>
    <property type="match status" value="1"/>
</dbReference>
<dbReference type="InterPro" id="IPR021868">
    <property type="entry name" value="Alpha_2_Macroglob_MG3"/>
</dbReference>
<dbReference type="Pfam" id="PF00207">
    <property type="entry name" value="A2M"/>
    <property type="match status" value="1"/>
</dbReference>
<keyword evidence="8" id="KW-1185">Reference proteome</keyword>
<sequence>MLRASPVSLSLLRTFVALLLLLNLAGCGDDSAPSATQTAESSAAASSEPVKPVVVAEAVDAAADENTENTAVSVASSDNSAPSSSATDASEAADSPFSLNWTDLKQGQPVVRDDTANSVSIHAQISGAAGLKSTEIEQLISVSDSTAVVAVLMPESAEGESGKAALPELVISNIARSASCGQQITVSWNRRESGADSRKQQVFLVPSSAGDDSSSLELLSGGIVEDAGGVLELVFNRNLDEDQAFKHLISSQYRFTRYQVRGNRLRLGLNNSNAESVQLTVHKELQDRCGVGLAASQDKTFNIAPMKPAVRFTGQGMILPDGARIELPFQAVSAKSVTVTAFEVFADNVGQFLQENRLDGDRSLEKVGRFIWQKSIPLDEGALRSWQDYRLDISELMNKKTGSLIRLTLSLDRGDSLLPCSDAENAVPLPERKLPASADQLQHEDGESSWNYFSQTSSRANSLSACDDSYYKYSADTRAAKNLLRSNIGIVVKQAPDADTAHVIITNLKTAEPVANTEVEIFNYQGQSVGQGKTDKRGFVDVKLSGKAFYLQAAAGDQVGYLKLNEVSALTTSQFDIGGTHLQSNIDGFIYGERDIWRPGDNIYLSFILQDKLNELPAEHPVVVELFNPSGQLIESIYSNHPVGNLYTFTLTTPMNALTGNWEAVIRVGGQDFHYPLRIETVVPNRLKVELDLAEDLRLQNAVEQRVGLHSQWLHGAPASGLKADVSVTLVPVNTRFAGKFPDYTFDDPARDYRASKINLFEGTLNEQGDTEFDLLIESKTPPPGMLKARFTNRVFEESGQFSSNSFSRPFDYYDRYLGLQLPKGDAARGMLLTDEDHKTRLVVLDKSGQPVSDTNLEISVYKLEWKWWYEKSSESLARYTDAQHSRMVTSGEAVTDENGMAEWPLRVNYPQWGRYLVRACIAGKDTHCSGKVVYIDWPGWAGRQQESQGDNVDRLTLFSDKETYQVGETATVTLPELKEGRALVTVESATRVLQQFWVEQNAQKKMLQQQIEVAITPEMAPNIYLSVTYLQPHASRENDRPMRLMGIIPLQVEDPQKHLHPLISTVEQVNSRASFDIQVSESEGRPMAYTLALVDEGLLGLTNYSAPDPFKYFYQRQALQVKTWDLYKDVVGAYSGELHGLLPVGGSDAQSDDEKSKKNRRFPPLVQFIGSFKLAAGEQRSHHVTLPMYLGAVRVMLVAEDGTAYGKAEQEVVVRDEISVFPTLPRVMRTGEQAQVPVELFNNTAEPAPVQISLQVDDTRVQVEQTTQQLTLPPYSSAIASFAIQTGNITGKAEFTVALESAHAHSSQTVYLDINAPNERTTRTTSYLVKAGSSQDVRLEPFGIPGSNQASLALSLFKPVSLKARMDYLVRYPHGCIEQTTSSVFPQLYLDQLSRLDEKQLSEIETNISAGINRLQTFQTLDGGFAYWPGQGQSNAWGTNYAGHFLLLAQQAGYEVPQSLMQQWLAYQYQQSNFAVDSSDVEKIKAQAYRLFTLSLYGKPNWSAMYRLKALQVDDSASVALLSLAYLYAGQDDVARSLISDGLTAVEQYDTNSASFGSVLRDNALFLMLYAKLADPVSATELADEIAGQLAEDRWHSTQSTAFALVALARYQQAQQSIGGSDHGNSEVVVAQQGSQQTLEVTPQVSEVDLSGDDTATAVNVSNAGIQPVWITLTQNGVAGPGSELEYSQGLKLEVVYENSEGETVEIDRLAQGTNLTAQLRLSNTTRHEISNIALNFRVASGWQIDNEREACSEAVCQFDYVDIRDDRVSAYMGLKAGEQKMLSVQLNASFIGRFYLPAISASAMYNDNLKVQVKGQSVAVIAADQ</sequence>
<dbReference type="Pfam" id="PF17972">
    <property type="entry name" value="bMG5"/>
    <property type="match status" value="1"/>
</dbReference>
<feature type="signal peptide" evidence="4">
    <location>
        <begin position="1"/>
        <end position="28"/>
    </location>
</feature>
<keyword evidence="2 4" id="KW-0732">Signal</keyword>
<dbReference type="InterPro" id="IPR013783">
    <property type="entry name" value="Ig-like_fold"/>
</dbReference>
<dbReference type="Pfam" id="PF01835">
    <property type="entry name" value="MG2"/>
    <property type="match status" value="1"/>
</dbReference>
<dbReference type="Pfam" id="PF17973">
    <property type="entry name" value="bMG10"/>
    <property type="match status" value="1"/>
</dbReference>
<name>A0ABS2W868_9GAMM</name>
<evidence type="ECO:0000256" key="1">
    <source>
        <dbReference type="ARBA" id="ARBA00010556"/>
    </source>
</evidence>
<protein>
    <recommendedName>
        <fullName evidence="9">Alpha-2-macroglobulin</fullName>
    </recommendedName>
</protein>
<dbReference type="InterPro" id="IPR011625">
    <property type="entry name" value="A2M_N_BRD"/>
</dbReference>
<dbReference type="InterPro" id="IPR008930">
    <property type="entry name" value="Terpenoid_cyclase/PrenylTrfase"/>
</dbReference>
<dbReference type="RefSeq" id="WP_205213600.1">
    <property type="nucleotide sequence ID" value="NZ_JAFFZP010000014.1"/>
</dbReference>
<proteinExistence type="inferred from homology"/>
<dbReference type="InterPro" id="IPR047565">
    <property type="entry name" value="Alpha-macroglob_thiol-ester_cl"/>
</dbReference>
<dbReference type="InterPro" id="IPR041246">
    <property type="entry name" value="Bact_MG10"/>
</dbReference>
<feature type="domain" description="Alpha-2-macroglobulin" evidence="6">
    <location>
        <begin position="1166"/>
        <end position="1255"/>
    </location>
</feature>
<evidence type="ECO:0000256" key="4">
    <source>
        <dbReference type="SAM" id="SignalP"/>
    </source>
</evidence>
<dbReference type="InterPro" id="IPR041203">
    <property type="entry name" value="Bact_A2M_MG5"/>
</dbReference>
<dbReference type="Pfam" id="PF17962">
    <property type="entry name" value="bMG6"/>
    <property type="match status" value="1"/>
</dbReference>
<dbReference type="InterPro" id="IPR051802">
    <property type="entry name" value="YfhM-like"/>
</dbReference>
<gene>
    <name evidence="7" type="ORF">JW498_10630</name>
</gene>
<evidence type="ECO:0000256" key="2">
    <source>
        <dbReference type="ARBA" id="ARBA00022729"/>
    </source>
</evidence>
<feature type="chain" id="PRO_5046543187" description="Alpha-2-macroglobulin" evidence="4">
    <location>
        <begin position="29"/>
        <end position="1827"/>
    </location>
</feature>
<dbReference type="Pfam" id="PF11974">
    <property type="entry name" value="bMG3"/>
    <property type="match status" value="1"/>
</dbReference>
<dbReference type="CDD" id="cd02891">
    <property type="entry name" value="A2M_like"/>
    <property type="match status" value="1"/>
</dbReference>
<evidence type="ECO:0000313" key="7">
    <source>
        <dbReference type="EMBL" id="MBN0987821.1"/>
    </source>
</evidence>
<evidence type="ECO:0000256" key="3">
    <source>
        <dbReference type="SAM" id="MobiDB-lite"/>
    </source>
</evidence>
<evidence type="ECO:0008006" key="9">
    <source>
        <dbReference type="Google" id="ProtNLM"/>
    </source>
</evidence>
<evidence type="ECO:0000259" key="5">
    <source>
        <dbReference type="SMART" id="SM01359"/>
    </source>
</evidence>
<dbReference type="PANTHER" id="PTHR40094:SF1">
    <property type="entry name" value="UBIQUITIN DOMAIN-CONTAINING PROTEIN"/>
    <property type="match status" value="1"/>
</dbReference>
<feature type="domain" description="Alpha-2-macroglobulin bait region" evidence="5">
    <location>
        <begin position="956"/>
        <end position="1102"/>
    </location>
</feature>
<comment type="similarity">
    <text evidence="1">Belongs to the protease inhibitor I39 (alpha-2-macroglobulin) family. Bacterial alpha-2-macroglobulin subfamily.</text>
</comment>
<dbReference type="Gene3D" id="2.60.40.1930">
    <property type="match status" value="1"/>
</dbReference>
<evidence type="ECO:0000313" key="8">
    <source>
        <dbReference type="Proteomes" id="UP000760472"/>
    </source>
</evidence>
<dbReference type="SUPFAM" id="SSF48239">
    <property type="entry name" value="Terpenoid cyclases/Protein prenyltransferases"/>
    <property type="match status" value="1"/>
</dbReference>
<dbReference type="InterPro" id="IPR041462">
    <property type="entry name" value="Bact_A2M_MG6"/>
</dbReference>
<dbReference type="EMBL" id="JAFFZP010000014">
    <property type="protein sequence ID" value="MBN0987821.1"/>
    <property type="molecule type" value="Genomic_DNA"/>
</dbReference>
<dbReference type="InterPro" id="IPR002890">
    <property type="entry name" value="MG2"/>
</dbReference>
<dbReference type="SMART" id="SM01419">
    <property type="entry name" value="Thiol-ester_cl"/>
    <property type="match status" value="1"/>
</dbReference>
<dbReference type="InterPro" id="IPR001599">
    <property type="entry name" value="Macroglobln_a2"/>
</dbReference>
<dbReference type="SMART" id="SM01360">
    <property type="entry name" value="A2M"/>
    <property type="match status" value="1"/>
</dbReference>
<accession>A0ABS2W868</accession>
<dbReference type="Gene3D" id="1.50.10.20">
    <property type="match status" value="1"/>
</dbReference>
<dbReference type="Pfam" id="PF07678">
    <property type="entry name" value="TED_complement"/>
    <property type="match status" value="1"/>
</dbReference>
<dbReference type="PANTHER" id="PTHR40094">
    <property type="entry name" value="ALPHA-2-MACROGLOBULIN HOMOLOG"/>
    <property type="match status" value="1"/>
</dbReference>
<comment type="caution">
    <text evidence="7">The sequence shown here is derived from an EMBL/GenBank/DDBJ whole genome shotgun (WGS) entry which is preliminary data.</text>
</comment>
<feature type="region of interest" description="Disordered" evidence="3">
    <location>
        <begin position="65"/>
        <end position="94"/>
    </location>
</feature>
<organism evidence="7 8">
    <name type="scientific">Amphritea pacifica</name>
    <dbReference type="NCBI Taxonomy" id="2811233"/>
    <lineage>
        <taxon>Bacteria</taxon>
        <taxon>Pseudomonadati</taxon>
        <taxon>Pseudomonadota</taxon>
        <taxon>Gammaproteobacteria</taxon>
        <taxon>Oceanospirillales</taxon>
        <taxon>Oceanospirillaceae</taxon>
        <taxon>Amphritea</taxon>
    </lineage>
</organism>
<reference evidence="7 8" key="1">
    <citation type="submission" date="2021-02" db="EMBL/GenBank/DDBJ databases">
        <title>A novel species of genus Amphritea isolated from a fishpond in China.</title>
        <authorList>
            <person name="Lu H."/>
        </authorList>
    </citation>
    <scope>NUCLEOTIDE SEQUENCE [LARGE SCALE GENOMIC DNA]</scope>
    <source>
        <strain evidence="7 8">RP18W</strain>
    </source>
</reference>
<dbReference type="SMART" id="SM01359">
    <property type="entry name" value="A2M_N_2"/>
    <property type="match status" value="1"/>
</dbReference>